<keyword evidence="2" id="KW-1185">Reference proteome</keyword>
<protein>
    <submittedName>
        <fullName evidence="1">Uncharacterized protein</fullName>
    </submittedName>
</protein>
<feature type="non-terminal residue" evidence="1">
    <location>
        <position position="1"/>
    </location>
</feature>
<feature type="non-terminal residue" evidence="1">
    <location>
        <position position="135"/>
    </location>
</feature>
<dbReference type="AlphaFoldDB" id="A0ABD0Q4A2"/>
<organism evidence="1 2">
    <name type="scientific">Cirrhinus mrigala</name>
    <name type="common">Mrigala</name>
    <dbReference type="NCBI Taxonomy" id="683832"/>
    <lineage>
        <taxon>Eukaryota</taxon>
        <taxon>Metazoa</taxon>
        <taxon>Chordata</taxon>
        <taxon>Craniata</taxon>
        <taxon>Vertebrata</taxon>
        <taxon>Euteleostomi</taxon>
        <taxon>Actinopterygii</taxon>
        <taxon>Neopterygii</taxon>
        <taxon>Teleostei</taxon>
        <taxon>Ostariophysi</taxon>
        <taxon>Cypriniformes</taxon>
        <taxon>Cyprinidae</taxon>
        <taxon>Labeoninae</taxon>
        <taxon>Labeonini</taxon>
        <taxon>Cirrhinus</taxon>
    </lineage>
</organism>
<dbReference type="EMBL" id="JAMKFB020000011">
    <property type="protein sequence ID" value="KAL0180730.1"/>
    <property type="molecule type" value="Genomic_DNA"/>
</dbReference>
<evidence type="ECO:0000313" key="1">
    <source>
        <dbReference type="EMBL" id="KAL0180730.1"/>
    </source>
</evidence>
<sequence length="135" mass="15328">SLLDRCSPSSGRVVESFDREFRILYAASLPIPDTWKAGKPAYEPKEYKKLPPLNVNSKKVELGEFVSSPPPPPPDKFLDWEEMGVIQRFVDSPLTPPDAAGVPFQHRPYLERIPGRWEPPYDFNSRLLPGHQEDG</sequence>
<evidence type="ECO:0000313" key="2">
    <source>
        <dbReference type="Proteomes" id="UP001529510"/>
    </source>
</evidence>
<accession>A0ABD0Q4A2</accession>
<reference evidence="1 2" key="1">
    <citation type="submission" date="2024-05" db="EMBL/GenBank/DDBJ databases">
        <title>Genome sequencing and assembly of Indian major carp, Cirrhinus mrigala (Hamilton, 1822).</title>
        <authorList>
            <person name="Mohindra V."/>
            <person name="Chowdhury L.M."/>
            <person name="Lal K."/>
            <person name="Jena J.K."/>
        </authorList>
    </citation>
    <scope>NUCLEOTIDE SEQUENCE [LARGE SCALE GENOMIC DNA]</scope>
    <source>
        <strain evidence="1">CM1030</strain>
        <tissue evidence="1">Blood</tissue>
    </source>
</reference>
<comment type="caution">
    <text evidence="1">The sequence shown here is derived from an EMBL/GenBank/DDBJ whole genome shotgun (WGS) entry which is preliminary data.</text>
</comment>
<dbReference type="Proteomes" id="UP001529510">
    <property type="component" value="Unassembled WGS sequence"/>
</dbReference>
<gene>
    <name evidence="1" type="ORF">M9458_023136</name>
</gene>
<name>A0ABD0Q4A2_CIRMR</name>
<proteinExistence type="predicted"/>